<dbReference type="CDD" id="cd05233">
    <property type="entry name" value="SDR_c"/>
    <property type="match status" value="1"/>
</dbReference>
<dbReference type="AlphaFoldDB" id="A0A418XW66"/>
<accession>A0A418XW66</accession>
<proteinExistence type="inferred from homology"/>
<comment type="caution">
    <text evidence="4">The sequence shown here is derived from an EMBL/GenBank/DDBJ whole genome shotgun (WGS) entry which is preliminary data.</text>
</comment>
<dbReference type="InterPro" id="IPR020904">
    <property type="entry name" value="Sc_DH/Rdtase_CS"/>
</dbReference>
<reference evidence="4 5" key="1">
    <citation type="submission" date="2018-09" db="EMBL/GenBank/DDBJ databases">
        <title>Alcanivorax profundi sp. nov., isolated from 1000 m-depth seawater of the Mariana Trench.</title>
        <authorList>
            <person name="Liu J."/>
        </authorList>
    </citation>
    <scope>NUCLEOTIDE SEQUENCE [LARGE SCALE GENOMIC DNA]</scope>
    <source>
        <strain evidence="4 5">MTEO17</strain>
    </source>
</reference>
<organism evidence="4 5">
    <name type="scientific">Alcanivorax profundi</name>
    <dbReference type="NCBI Taxonomy" id="2338368"/>
    <lineage>
        <taxon>Bacteria</taxon>
        <taxon>Pseudomonadati</taxon>
        <taxon>Pseudomonadota</taxon>
        <taxon>Gammaproteobacteria</taxon>
        <taxon>Oceanospirillales</taxon>
        <taxon>Alcanivoracaceae</taxon>
        <taxon>Alcanivorax</taxon>
    </lineage>
</organism>
<dbReference type="PRINTS" id="PR00080">
    <property type="entry name" value="SDRFAMILY"/>
</dbReference>
<dbReference type="GO" id="GO:0016491">
    <property type="term" value="F:oxidoreductase activity"/>
    <property type="evidence" value="ECO:0007669"/>
    <property type="project" value="UniProtKB-KW"/>
</dbReference>
<evidence type="ECO:0000313" key="4">
    <source>
        <dbReference type="EMBL" id="RJG17075.1"/>
    </source>
</evidence>
<evidence type="ECO:0000256" key="1">
    <source>
        <dbReference type="ARBA" id="ARBA00006484"/>
    </source>
</evidence>
<evidence type="ECO:0000256" key="3">
    <source>
        <dbReference type="RuleBase" id="RU000363"/>
    </source>
</evidence>
<name>A0A418XW66_9GAMM</name>
<evidence type="ECO:0000313" key="5">
    <source>
        <dbReference type="Proteomes" id="UP000283734"/>
    </source>
</evidence>
<comment type="similarity">
    <text evidence="1 3">Belongs to the short-chain dehydrogenases/reductases (SDR) family.</text>
</comment>
<dbReference type="Pfam" id="PF00106">
    <property type="entry name" value="adh_short"/>
    <property type="match status" value="1"/>
</dbReference>
<gene>
    <name evidence="4" type="ORF">D4A39_10030</name>
</gene>
<dbReference type="InterPro" id="IPR002347">
    <property type="entry name" value="SDR_fam"/>
</dbReference>
<dbReference type="GO" id="GO:0016020">
    <property type="term" value="C:membrane"/>
    <property type="evidence" value="ECO:0007669"/>
    <property type="project" value="TreeGrafter"/>
</dbReference>
<dbReference type="Proteomes" id="UP000283734">
    <property type="component" value="Unassembled WGS sequence"/>
</dbReference>
<dbReference type="EMBL" id="QYYA01000003">
    <property type="protein sequence ID" value="RJG17075.1"/>
    <property type="molecule type" value="Genomic_DNA"/>
</dbReference>
<evidence type="ECO:0000256" key="2">
    <source>
        <dbReference type="ARBA" id="ARBA00023002"/>
    </source>
</evidence>
<dbReference type="Gene3D" id="3.40.50.720">
    <property type="entry name" value="NAD(P)-binding Rossmann-like Domain"/>
    <property type="match status" value="1"/>
</dbReference>
<keyword evidence="5" id="KW-1185">Reference proteome</keyword>
<dbReference type="RefSeq" id="WP_022984579.1">
    <property type="nucleotide sequence ID" value="NZ_CAXGPP010000113.1"/>
</dbReference>
<dbReference type="OrthoDB" id="9810734at2"/>
<dbReference type="PANTHER" id="PTHR44196">
    <property type="entry name" value="DEHYDROGENASE/REDUCTASE SDR FAMILY MEMBER 7B"/>
    <property type="match status" value="1"/>
</dbReference>
<dbReference type="PRINTS" id="PR00081">
    <property type="entry name" value="GDHRDH"/>
</dbReference>
<dbReference type="NCBIfam" id="NF005878">
    <property type="entry name" value="PRK07825.1"/>
    <property type="match status" value="1"/>
</dbReference>
<dbReference type="PANTHER" id="PTHR44196:SF1">
    <property type="entry name" value="DEHYDROGENASE_REDUCTASE SDR FAMILY MEMBER 7B"/>
    <property type="match status" value="1"/>
</dbReference>
<keyword evidence="2" id="KW-0560">Oxidoreductase</keyword>
<protein>
    <submittedName>
        <fullName evidence="4">SDR family oxidoreductase</fullName>
    </submittedName>
</protein>
<sequence>MAIKLDGAVVCVTGAARGIGKATASALAKRGARVVLGDIDEVEVKKAAKAIGGGALGVKLDVADPASFSTFLAAAKDLGPIALLVNNAGIQRTGRFIDQTLESQHREIAINLGGVINGMRLVLPDMLASDYGHIVNVASMSAKMTLPGVAVYTASKFGVASLSRSVRTEIADSHVSITTVMPSAVQTELTAGLNIRGVPAAKPEAVAEEIVASCAHGKSEITVPRWLSPVSAIEEVLPESVGRFFKKLAGAQNRLLHDSAASRAYQDRVSKN</sequence>
<dbReference type="PROSITE" id="PS00061">
    <property type="entry name" value="ADH_SHORT"/>
    <property type="match status" value="1"/>
</dbReference>
<dbReference type="SUPFAM" id="SSF51735">
    <property type="entry name" value="NAD(P)-binding Rossmann-fold domains"/>
    <property type="match status" value="1"/>
</dbReference>
<dbReference type="InterPro" id="IPR036291">
    <property type="entry name" value="NAD(P)-bd_dom_sf"/>
</dbReference>